<gene>
    <name evidence="1" type="ORF">HYC85_000538</name>
</gene>
<dbReference type="EMBL" id="JACBKZ010000001">
    <property type="protein sequence ID" value="KAF5959329.1"/>
    <property type="molecule type" value="Genomic_DNA"/>
</dbReference>
<evidence type="ECO:0000313" key="1">
    <source>
        <dbReference type="EMBL" id="KAF5959329.1"/>
    </source>
</evidence>
<reference evidence="1 2" key="2">
    <citation type="submission" date="2020-07" db="EMBL/GenBank/DDBJ databases">
        <title>Genome assembly of wild tea tree DASZ reveals pedigree and selection history of tea varieties.</title>
        <authorList>
            <person name="Zhang W."/>
        </authorList>
    </citation>
    <scope>NUCLEOTIDE SEQUENCE [LARGE SCALE GENOMIC DNA]</scope>
    <source>
        <strain evidence="2">cv. G240</strain>
        <tissue evidence="1">Leaf</tissue>
    </source>
</reference>
<name>A0A7J7I321_CAMSI</name>
<comment type="caution">
    <text evidence="1">The sequence shown here is derived from an EMBL/GenBank/DDBJ whole genome shotgun (WGS) entry which is preliminary data.</text>
</comment>
<keyword evidence="2" id="KW-1185">Reference proteome</keyword>
<reference evidence="2" key="1">
    <citation type="journal article" date="2020" name="Nat. Commun.">
        <title>Genome assembly of wild tea tree DASZ reveals pedigree and selection history of tea varieties.</title>
        <authorList>
            <person name="Zhang W."/>
            <person name="Zhang Y."/>
            <person name="Qiu H."/>
            <person name="Guo Y."/>
            <person name="Wan H."/>
            <person name="Zhang X."/>
            <person name="Scossa F."/>
            <person name="Alseekh S."/>
            <person name="Zhang Q."/>
            <person name="Wang P."/>
            <person name="Xu L."/>
            <person name="Schmidt M.H."/>
            <person name="Jia X."/>
            <person name="Li D."/>
            <person name="Zhu A."/>
            <person name="Guo F."/>
            <person name="Chen W."/>
            <person name="Ni D."/>
            <person name="Usadel B."/>
            <person name="Fernie A.R."/>
            <person name="Wen W."/>
        </authorList>
    </citation>
    <scope>NUCLEOTIDE SEQUENCE [LARGE SCALE GENOMIC DNA]</scope>
    <source>
        <strain evidence="2">cv. G240</strain>
    </source>
</reference>
<protein>
    <submittedName>
        <fullName evidence="1">Uncharacterized protein</fullName>
    </submittedName>
</protein>
<accession>A0A7J7I321</accession>
<organism evidence="1 2">
    <name type="scientific">Camellia sinensis</name>
    <name type="common">Tea plant</name>
    <name type="synonym">Thea sinensis</name>
    <dbReference type="NCBI Taxonomy" id="4442"/>
    <lineage>
        <taxon>Eukaryota</taxon>
        <taxon>Viridiplantae</taxon>
        <taxon>Streptophyta</taxon>
        <taxon>Embryophyta</taxon>
        <taxon>Tracheophyta</taxon>
        <taxon>Spermatophyta</taxon>
        <taxon>Magnoliopsida</taxon>
        <taxon>eudicotyledons</taxon>
        <taxon>Gunneridae</taxon>
        <taxon>Pentapetalae</taxon>
        <taxon>asterids</taxon>
        <taxon>Ericales</taxon>
        <taxon>Theaceae</taxon>
        <taxon>Camellia</taxon>
    </lineage>
</organism>
<sequence>MDEGFRTPMIENEFMSHCQEYVENEFQTVSIPVYIYIYIYIFTTKTEAVESTNGSPGLASLAVH</sequence>
<dbReference type="Proteomes" id="UP000593564">
    <property type="component" value="Unassembled WGS sequence"/>
</dbReference>
<evidence type="ECO:0000313" key="2">
    <source>
        <dbReference type="Proteomes" id="UP000593564"/>
    </source>
</evidence>
<proteinExistence type="predicted"/>
<dbReference type="AlphaFoldDB" id="A0A7J7I321"/>